<evidence type="ECO:0000313" key="1">
    <source>
        <dbReference type="EMBL" id="GAG81750.1"/>
    </source>
</evidence>
<dbReference type="EMBL" id="BART01019087">
    <property type="protein sequence ID" value="GAG81750.1"/>
    <property type="molecule type" value="Genomic_DNA"/>
</dbReference>
<gene>
    <name evidence="1" type="ORF">S01H4_35827</name>
</gene>
<dbReference type="AlphaFoldDB" id="X1AGN5"/>
<organism evidence="1">
    <name type="scientific">marine sediment metagenome</name>
    <dbReference type="NCBI Taxonomy" id="412755"/>
    <lineage>
        <taxon>unclassified sequences</taxon>
        <taxon>metagenomes</taxon>
        <taxon>ecological metagenomes</taxon>
    </lineage>
</organism>
<comment type="caution">
    <text evidence="1">The sequence shown here is derived from an EMBL/GenBank/DDBJ whole genome shotgun (WGS) entry which is preliminary data.</text>
</comment>
<sequence length="204" mass="22039">MAVYLAKLKFSHLTHVWEINVAYLQTAGNVDLKSTQAAGTAIGDAWFLALKASMSEEVTFESVHVRMVDDGPFPTRVQNRIDDIGTVLQPAIPSLLTVIINLRNTAGALKRPGRVFFSGIPTTALEDGALTSAYRTALEIAVEDVLTVTDATVQLWTGDLVIARRAVGPGPPFPYTTVAIDQIEVPLELGSQILRKGRKTGLKV</sequence>
<name>X1AGN5_9ZZZZ</name>
<protein>
    <submittedName>
        <fullName evidence="1">Uncharacterized protein</fullName>
    </submittedName>
</protein>
<proteinExistence type="predicted"/>
<reference evidence="1" key="1">
    <citation type="journal article" date="2014" name="Front. Microbiol.">
        <title>High frequency of phylogenetically diverse reductive dehalogenase-homologous genes in deep subseafloor sedimentary metagenomes.</title>
        <authorList>
            <person name="Kawai M."/>
            <person name="Futagami T."/>
            <person name="Toyoda A."/>
            <person name="Takaki Y."/>
            <person name="Nishi S."/>
            <person name="Hori S."/>
            <person name="Arai W."/>
            <person name="Tsubouchi T."/>
            <person name="Morono Y."/>
            <person name="Uchiyama I."/>
            <person name="Ito T."/>
            <person name="Fujiyama A."/>
            <person name="Inagaki F."/>
            <person name="Takami H."/>
        </authorList>
    </citation>
    <scope>NUCLEOTIDE SEQUENCE</scope>
    <source>
        <strain evidence="1">Expedition CK06-06</strain>
    </source>
</reference>
<accession>X1AGN5</accession>